<accession>A0ABM5MZ99</accession>
<dbReference type="InterPro" id="IPR008471">
    <property type="entry name" value="MnmC-like_methylTransf"/>
</dbReference>
<evidence type="ECO:0000259" key="1">
    <source>
        <dbReference type="Pfam" id="PF05430"/>
    </source>
</evidence>
<dbReference type="SUPFAM" id="SSF53335">
    <property type="entry name" value="S-adenosyl-L-methionine-dependent methyltransferases"/>
    <property type="match status" value="1"/>
</dbReference>
<reference evidence="2 3" key="1">
    <citation type="submission" date="2011-07" db="EMBL/GenBank/DDBJ databases">
        <title>The complete genome of chromosome of Emticicia oligotrophica DSM 17448.</title>
        <authorList>
            <consortium name="US DOE Joint Genome Institute (JGI-PGF)"/>
            <person name="Lucas S."/>
            <person name="Han J."/>
            <person name="Lapidus A."/>
            <person name="Bruce D."/>
            <person name="Goodwin L."/>
            <person name="Pitluck S."/>
            <person name="Peters L."/>
            <person name="Kyrpides N."/>
            <person name="Mavromatis K."/>
            <person name="Ivanova N."/>
            <person name="Ovchinnikova G."/>
            <person name="Teshima H."/>
            <person name="Detter J.C."/>
            <person name="Tapia R."/>
            <person name="Han C."/>
            <person name="Land M."/>
            <person name="Hauser L."/>
            <person name="Markowitz V."/>
            <person name="Cheng J.-F."/>
            <person name="Hugenholtz P."/>
            <person name="Woyke T."/>
            <person name="Wu D."/>
            <person name="Tindall B."/>
            <person name="Pomrenke H."/>
            <person name="Brambilla E."/>
            <person name="Klenk H.-P."/>
            <person name="Eisen J.A."/>
        </authorList>
    </citation>
    <scope>NUCLEOTIDE SEQUENCE [LARGE SCALE GENOMIC DNA]</scope>
    <source>
        <strain evidence="2 3">DSM 17448</strain>
    </source>
</reference>
<evidence type="ECO:0000313" key="3">
    <source>
        <dbReference type="Proteomes" id="UP000002875"/>
    </source>
</evidence>
<sequence>MNNIYLTEDGSHSIFSQKFNQTYHSKFGAVQESQRVFIDLGLCYAAEKFEEIRIFEMGLGTALNALMTAQVSREKLLKVSYTAIEAYPIEIETAKSLNYQEFFGEDLVKLHGLPWGETASLNANFSLHKIKGTLEDLVVAEQTYHLIYFDAFAPETQPELWTQEVFEKIAQMTVKGGVLCTYCSKGYVQRNLKAAGFSIEKHAGPKGKREVIRAIL</sequence>
<keyword evidence="3" id="KW-1185">Reference proteome</keyword>
<gene>
    <name evidence="2" type="ordered locus">Emtol_1349</name>
</gene>
<dbReference type="InterPro" id="IPR047785">
    <property type="entry name" value="tRNA_MNMC2"/>
</dbReference>
<dbReference type="InterPro" id="IPR029063">
    <property type="entry name" value="SAM-dependent_MTases_sf"/>
</dbReference>
<name>A0ABM5MZ99_EMTOG</name>
<organism evidence="2 3">
    <name type="scientific">Emticicia oligotrophica (strain DSM 17448 / CIP 109782 / MTCC 6937 / GPTSA100-15)</name>
    <dbReference type="NCBI Taxonomy" id="929562"/>
    <lineage>
        <taxon>Bacteria</taxon>
        <taxon>Pseudomonadati</taxon>
        <taxon>Bacteroidota</taxon>
        <taxon>Cytophagia</taxon>
        <taxon>Cytophagales</taxon>
        <taxon>Leadbetterellaceae</taxon>
        <taxon>Emticicia</taxon>
    </lineage>
</organism>
<dbReference type="NCBIfam" id="NF033855">
    <property type="entry name" value="tRNA_MNMC2"/>
    <property type="match status" value="1"/>
</dbReference>
<dbReference type="PANTHER" id="PTHR39963:SF1">
    <property type="entry name" value="MNMC-LIKE METHYLTRANSFERASE DOMAIN-CONTAINING PROTEIN"/>
    <property type="match status" value="1"/>
</dbReference>
<dbReference type="RefSeq" id="WP_015028198.1">
    <property type="nucleotide sequence ID" value="NC_018748.1"/>
</dbReference>
<protein>
    <recommendedName>
        <fullName evidence="1">MnmC-like methyltransferase domain-containing protein</fullName>
    </recommendedName>
</protein>
<dbReference type="EMBL" id="CP002961">
    <property type="protein sequence ID" value="AFK02498.1"/>
    <property type="molecule type" value="Genomic_DNA"/>
</dbReference>
<proteinExistence type="predicted"/>
<evidence type="ECO:0000313" key="2">
    <source>
        <dbReference type="EMBL" id="AFK02498.1"/>
    </source>
</evidence>
<dbReference type="PANTHER" id="PTHR39963">
    <property type="entry name" value="SLL0983 PROTEIN"/>
    <property type="match status" value="1"/>
</dbReference>
<dbReference type="Pfam" id="PF05430">
    <property type="entry name" value="Methyltransf_30"/>
    <property type="match status" value="1"/>
</dbReference>
<dbReference type="Gene3D" id="3.40.50.150">
    <property type="entry name" value="Vaccinia Virus protein VP39"/>
    <property type="match status" value="1"/>
</dbReference>
<dbReference type="Proteomes" id="UP000002875">
    <property type="component" value="Chromosome"/>
</dbReference>
<feature type="domain" description="MnmC-like methyltransferase" evidence="1">
    <location>
        <begin position="137"/>
        <end position="215"/>
    </location>
</feature>